<protein>
    <recommendedName>
        <fullName evidence="13">C2H2-type domain-containing protein</fullName>
    </recommendedName>
</protein>
<feature type="region of interest" description="Disordered" evidence="12">
    <location>
        <begin position="204"/>
        <end position="233"/>
    </location>
</feature>
<feature type="compositionally biased region" description="Polar residues" evidence="12">
    <location>
        <begin position="1027"/>
        <end position="1045"/>
    </location>
</feature>
<name>A0AAN9VIX0_9ORTH</name>
<evidence type="ECO:0000256" key="11">
    <source>
        <dbReference type="PROSITE-ProRule" id="PRU00042"/>
    </source>
</evidence>
<feature type="compositionally biased region" description="Basic and acidic residues" evidence="12">
    <location>
        <begin position="20"/>
        <end position="33"/>
    </location>
</feature>
<feature type="domain" description="C2H2-type" evidence="13">
    <location>
        <begin position="843"/>
        <end position="871"/>
    </location>
</feature>
<evidence type="ECO:0000313" key="14">
    <source>
        <dbReference type="EMBL" id="KAK7791232.1"/>
    </source>
</evidence>
<evidence type="ECO:0000313" key="15">
    <source>
        <dbReference type="Proteomes" id="UP001378592"/>
    </source>
</evidence>
<evidence type="ECO:0000256" key="1">
    <source>
        <dbReference type="ARBA" id="ARBA00004123"/>
    </source>
</evidence>
<feature type="domain" description="C2H2-type" evidence="13">
    <location>
        <begin position="1293"/>
        <end position="1320"/>
    </location>
</feature>
<comment type="caution">
    <text evidence="14">The sequence shown here is derived from an EMBL/GenBank/DDBJ whole genome shotgun (WGS) entry which is preliminary data.</text>
</comment>
<dbReference type="PANTHER" id="PTHR24379:SF121">
    <property type="entry name" value="C2H2-TYPE DOMAIN-CONTAINING PROTEIN"/>
    <property type="match status" value="1"/>
</dbReference>
<keyword evidence="8" id="KW-0238">DNA-binding</keyword>
<feature type="region of interest" description="Disordered" evidence="12">
    <location>
        <begin position="782"/>
        <end position="822"/>
    </location>
</feature>
<feature type="compositionally biased region" description="Basic residues" evidence="12">
    <location>
        <begin position="791"/>
        <end position="801"/>
    </location>
</feature>
<dbReference type="Gene3D" id="3.30.160.60">
    <property type="entry name" value="Classic Zinc Finger"/>
    <property type="match status" value="5"/>
</dbReference>
<keyword evidence="4" id="KW-0677">Repeat</keyword>
<evidence type="ECO:0000256" key="10">
    <source>
        <dbReference type="ARBA" id="ARBA00023242"/>
    </source>
</evidence>
<feature type="domain" description="C2H2-type" evidence="13">
    <location>
        <begin position="1265"/>
        <end position="1292"/>
    </location>
</feature>
<evidence type="ECO:0000256" key="3">
    <source>
        <dbReference type="ARBA" id="ARBA00022723"/>
    </source>
</evidence>
<accession>A0AAN9VIX0</accession>
<feature type="domain" description="C2H2-type" evidence="13">
    <location>
        <begin position="1321"/>
        <end position="1349"/>
    </location>
</feature>
<keyword evidence="3" id="KW-0479">Metal-binding</keyword>
<feature type="compositionally biased region" description="Low complexity" evidence="12">
    <location>
        <begin position="209"/>
        <end position="233"/>
    </location>
</feature>
<dbReference type="GO" id="GO:0005634">
    <property type="term" value="C:nucleus"/>
    <property type="evidence" value="ECO:0007669"/>
    <property type="project" value="UniProtKB-SubCell"/>
</dbReference>
<dbReference type="SUPFAM" id="SSF57667">
    <property type="entry name" value="beta-beta-alpha zinc fingers"/>
    <property type="match status" value="3"/>
</dbReference>
<organism evidence="14 15">
    <name type="scientific">Gryllus longicercus</name>
    <dbReference type="NCBI Taxonomy" id="2509291"/>
    <lineage>
        <taxon>Eukaryota</taxon>
        <taxon>Metazoa</taxon>
        <taxon>Ecdysozoa</taxon>
        <taxon>Arthropoda</taxon>
        <taxon>Hexapoda</taxon>
        <taxon>Insecta</taxon>
        <taxon>Pterygota</taxon>
        <taxon>Neoptera</taxon>
        <taxon>Polyneoptera</taxon>
        <taxon>Orthoptera</taxon>
        <taxon>Ensifera</taxon>
        <taxon>Gryllidea</taxon>
        <taxon>Grylloidea</taxon>
        <taxon>Gryllidae</taxon>
        <taxon>Gryllinae</taxon>
        <taxon>Gryllus</taxon>
    </lineage>
</organism>
<dbReference type="GO" id="GO:0003690">
    <property type="term" value="F:double-stranded DNA binding"/>
    <property type="evidence" value="ECO:0007669"/>
    <property type="project" value="UniProtKB-ARBA"/>
</dbReference>
<comment type="similarity">
    <text evidence="2">Belongs to the krueppel C2H2-type zinc-finger protein family.</text>
</comment>
<feature type="compositionally biased region" description="Basic and acidic residues" evidence="12">
    <location>
        <begin position="722"/>
        <end position="747"/>
    </location>
</feature>
<comment type="subcellular location">
    <subcellularLocation>
        <location evidence="1">Nucleus</location>
    </subcellularLocation>
</comment>
<evidence type="ECO:0000256" key="7">
    <source>
        <dbReference type="ARBA" id="ARBA00023015"/>
    </source>
</evidence>
<feature type="region of interest" description="Disordered" evidence="12">
    <location>
        <begin position="1"/>
        <end position="33"/>
    </location>
</feature>
<sequence length="1482" mass="161036">MKIKKEALSSSGNFNDNEGAYEKNPSDITEHDSPNTVLLNESVQTSHLPVSVSGTKEKIVPEIAVKSQDAVCSTSEPWHQAGILRQALLSINSSGQVEKSEPNVNVETVLPKMRDHLLPNVDDIKLTKTVSSLPVPVSSSSLSSASFSTSNDFSAPITSIPAVTSPFPSLTFAALSGNSLNSNCTVPVQDSTLSIMTPLQPCNVHQRRLPSPSNDILSNSSSDAVPNPDADSSVSVASVDSISSLVSAVPSYTAPPSLCQALASLSSKDEAVTVVYSSIPKVETSSFIHGIEKTVPLPSMSEVKSSLTTHIGVSPLSESKSSENHLHTKVSDTLSITPNTESHSEGMAYNSLPSTDVNNTLSSIKVDEQQNASEFGGDTNISLSSGAVKFGGDNSDIASSIVIPVSSDVILTKIDGQNSTSHQDISHIITIPLPACTIYNSSLSIPMPLPLCNGTAPGASVQMTPAVVSSLPYSITGISNQCWPSSAVALNVTSTSNSQLSTSVTTSLPVSIMSVAPAASLPNNNMIHFASNSISLPTTSQVASTSINAAPQDPVCYTVQSPAEILSQLSKAGVLPAMSSSQVSSVLSALGSDSHVDMDPDSTNHNEILNNQVLPGDKVSTLTQTDSLEMNMMQHDDKIIQLLSSQQLLEHQVNGSQLLMPNSNQPPNLSTDTSLSGGELVTADITEPKQIPSPFPRIVAMVLNAPSVCNEKLCVPDSNVEDTFKNGEIRTSHSAESRTEHTTDHSGDSLQDFLVLPGNSKQRKRPKRTSALREMLLGFNDTSTDKESLGKKPRGRPKKVKSQNDSCINISNNNHSNAKSSGNEDLFCNGDVSSSFSKEIGCYKCKHCPFLSVEETSMVSHVKLKHCTEVPEVSIVRQELKCPGCPNVFFTTNSLEVHLKQDHQVSTPELKAITSSAIKVATEGKINLPTVKKKKKKPCSNNDVKHSQTTNVKNLVSTSGGPQVLVEPNSNITVLDVSETLIMSTNCKSDCELIANEKKLHIKNLENDEGMDNHSYNIRNISAQSTNNGDCLSNKSQDQNEQFPNKRNLVSFDGNMTNSGMVKNALEKVAVDGKASVVEPKRKRGRPKGSRSSTLITGMKTSSDKDGSRSPKKNNVGHRCNVDNCAVTMRSPENIEYHRACHQGAEFRCPECSHTHCHWNGMSTHLWRAHMVDMELYTCDQCNYKTVSYAKLINLHKWIHGSERPFLCDSCGKGFKNRKQLRNHKTIHQPKQTKVGECEICGRTFTNTRMLRMHLDNVHNKLRPHLCNYCGYSASSVSSLKMHMRKHTGEKPFRCTLCDYCTADHNSLRRHKMRHTGDKPYKCPHCPYACIQSSTYKAHLKTKHPGMDDGLMFSCNLCSFRSVKEENYLAHLAEHKTDVNSSAKKTYSANQNKTNTKFNMEEQPDSVIRLVECHLQNGNSECYSMVKLGGMDSTSDMQMTLESDFEPEEITGDISEAELITGDIDEPQEFKVANNDMKIKSP</sequence>
<feature type="region of interest" description="Disordered" evidence="12">
    <location>
        <begin position="1027"/>
        <end position="1047"/>
    </location>
</feature>
<evidence type="ECO:0000256" key="6">
    <source>
        <dbReference type="ARBA" id="ARBA00022833"/>
    </source>
</evidence>
<dbReference type="SMART" id="SM00355">
    <property type="entry name" value="ZnF_C2H2"/>
    <property type="match status" value="11"/>
</dbReference>
<feature type="region of interest" description="Disordered" evidence="12">
    <location>
        <begin position="1076"/>
        <end position="1115"/>
    </location>
</feature>
<dbReference type="PROSITE" id="PS00028">
    <property type="entry name" value="ZINC_FINGER_C2H2_1"/>
    <property type="match status" value="5"/>
</dbReference>
<keyword evidence="9" id="KW-0804">Transcription</keyword>
<evidence type="ECO:0000256" key="12">
    <source>
        <dbReference type="SAM" id="MobiDB-lite"/>
    </source>
</evidence>
<dbReference type="GO" id="GO:0008270">
    <property type="term" value="F:zinc ion binding"/>
    <property type="evidence" value="ECO:0007669"/>
    <property type="project" value="UniProtKB-KW"/>
</dbReference>
<dbReference type="InterPro" id="IPR036236">
    <property type="entry name" value="Znf_C2H2_sf"/>
</dbReference>
<gene>
    <name evidence="14" type="ORF">R5R35_012463</name>
</gene>
<dbReference type="Proteomes" id="UP001378592">
    <property type="component" value="Unassembled WGS sequence"/>
</dbReference>
<feature type="domain" description="C2H2-type" evidence="13">
    <location>
        <begin position="1206"/>
        <end position="1233"/>
    </location>
</feature>
<reference evidence="14 15" key="1">
    <citation type="submission" date="2024-03" db="EMBL/GenBank/DDBJ databases">
        <title>The genome assembly and annotation of the cricket Gryllus longicercus Weissman &amp; Gray.</title>
        <authorList>
            <person name="Szrajer S."/>
            <person name="Gray D."/>
            <person name="Ylla G."/>
        </authorList>
    </citation>
    <scope>NUCLEOTIDE SEQUENCE [LARGE SCALE GENOMIC DNA]</scope>
    <source>
        <strain evidence="14">DAG 2021-001</strain>
        <tissue evidence="14">Whole body minus gut</tissue>
    </source>
</reference>
<dbReference type="FunFam" id="3.30.160.60:FF:000446">
    <property type="entry name" value="Zinc finger protein"/>
    <property type="match status" value="3"/>
</dbReference>
<keyword evidence="10" id="KW-0539">Nucleus</keyword>
<feature type="compositionally biased region" description="Basic residues" evidence="12">
    <location>
        <begin position="761"/>
        <end position="770"/>
    </location>
</feature>
<dbReference type="EMBL" id="JAZDUA010000550">
    <property type="protein sequence ID" value="KAK7791232.1"/>
    <property type="molecule type" value="Genomic_DNA"/>
</dbReference>
<keyword evidence="5 11" id="KW-0863">Zinc-finger</keyword>
<evidence type="ECO:0000256" key="9">
    <source>
        <dbReference type="ARBA" id="ARBA00023163"/>
    </source>
</evidence>
<proteinExistence type="inferred from homology"/>
<evidence type="ECO:0000256" key="5">
    <source>
        <dbReference type="ARBA" id="ARBA00022771"/>
    </source>
</evidence>
<feature type="compositionally biased region" description="Low complexity" evidence="12">
    <location>
        <begin position="803"/>
        <end position="822"/>
    </location>
</feature>
<keyword evidence="6" id="KW-0862">Zinc</keyword>
<feature type="domain" description="C2H2-type" evidence="13">
    <location>
        <begin position="880"/>
        <end position="908"/>
    </location>
</feature>
<feature type="region of interest" description="Disordered" evidence="12">
    <location>
        <begin position="657"/>
        <end position="676"/>
    </location>
</feature>
<keyword evidence="15" id="KW-1185">Reference proteome</keyword>
<keyword evidence="7" id="KW-0805">Transcription regulation</keyword>
<feature type="domain" description="C2H2-type" evidence="13">
    <location>
        <begin position="1177"/>
        <end position="1205"/>
    </location>
</feature>
<evidence type="ECO:0000256" key="2">
    <source>
        <dbReference type="ARBA" id="ARBA00006991"/>
    </source>
</evidence>
<dbReference type="Pfam" id="PF00096">
    <property type="entry name" value="zf-C2H2"/>
    <property type="match status" value="2"/>
</dbReference>
<dbReference type="SMART" id="SM00384">
    <property type="entry name" value="AT_hook"/>
    <property type="match status" value="2"/>
</dbReference>
<evidence type="ECO:0000256" key="8">
    <source>
        <dbReference type="ARBA" id="ARBA00023125"/>
    </source>
</evidence>
<evidence type="ECO:0000259" key="13">
    <source>
        <dbReference type="PROSITE" id="PS50157"/>
    </source>
</evidence>
<dbReference type="InterPro" id="IPR017956">
    <property type="entry name" value="AT_hook_DNA-bd_motif"/>
</dbReference>
<feature type="domain" description="C2H2-type" evidence="13">
    <location>
        <begin position="1236"/>
        <end position="1264"/>
    </location>
</feature>
<dbReference type="InterPro" id="IPR013087">
    <property type="entry name" value="Znf_C2H2_type"/>
</dbReference>
<evidence type="ECO:0000256" key="4">
    <source>
        <dbReference type="ARBA" id="ARBA00022737"/>
    </source>
</evidence>
<dbReference type="PANTHER" id="PTHR24379">
    <property type="entry name" value="KRAB AND ZINC FINGER DOMAIN-CONTAINING"/>
    <property type="match status" value="1"/>
</dbReference>
<feature type="region of interest" description="Disordered" evidence="12">
    <location>
        <begin position="720"/>
        <end position="770"/>
    </location>
</feature>
<dbReference type="PROSITE" id="PS50157">
    <property type="entry name" value="ZINC_FINGER_C2H2_2"/>
    <property type="match status" value="8"/>
</dbReference>
<dbReference type="FunFam" id="3.30.160.60:FF:001370">
    <property type="entry name" value="Zinc finger protein"/>
    <property type="match status" value="1"/>
</dbReference>